<dbReference type="EMBL" id="NAPY01000004">
    <property type="protein sequence ID" value="MUL35612.1"/>
    <property type="molecule type" value="Genomic_DNA"/>
</dbReference>
<evidence type="ECO:0000313" key="2">
    <source>
        <dbReference type="Proteomes" id="UP000441797"/>
    </source>
</evidence>
<keyword evidence="2" id="KW-1185">Reference proteome</keyword>
<comment type="caution">
    <text evidence="1">The sequence shown here is derived from an EMBL/GenBank/DDBJ whole genome shotgun (WGS) entry which is preliminary data.</text>
</comment>
<dbReference type="AlphaFoldDB" id="A0A6N8FSR6"/>
<accession>A0A6N8FSR6</accession>
<evidence type="ECO:0000313" key="1">
    <source>
        <dbReference type="EMBL" id="MUL35612.1"/>
    </source>
</evidence>
<reference evidence="1 2" key="1">
    <citation type="journal article" date="2019" name="Front. Microbiol.">
        <title>Genomic Features for Desiccation Tolerance and Sugar Biosynthesis in the Extremophile Gloeocapsopsis sp. UTEX B3054.</title>
        <authorList>
            <person name="Urrejola C."/>
            <person name="Alcorta J."/>
            <person name="Salas L."/>
            <person name="Vasquez M."/>
            <person name="Polz M.F."/>
            <person name="Vicuna R."/>
            <person name="Diez B."/>
        </authorList>
    </citation>
    <scope>NUCLEOTIDE SEQUENCE [LARGE SCALE GENOMIC DNA]</scope>
    <source>
        <strain evidence="1 2">1H9</strain>
    </source>
</reference>
<dbReference type="Pfam" id="PF21826">
    <property type="entry name" value="DUF6887"/>
    <property type="match status" value="1"/>
</dbReference>
<proteinExistence type="predicted"/>
<name>A0A6N8FSR6_9CHRO</name>
<organism evidence="1 2">
    <name type="scientific">Gloeocapsopsis dulcis AAB1 = 1H9</name>
    <dbReference type="NCBI Taxonomy" id="1433147"/>
    <lineage>
        <taxon>Bacteria</taxon>
        <taxon>Bacillati</taxon>
        <taxon>Cyanobacteriota</taxon>
        <taxon>Cyanophyceae</taxon>
        <taxon>Oscillatoriophycideae</taxon>
        <taxon>Chroococcales</taxon>
        <taxon>Chroococcaceae</taxon>
        <taxon>Gloeocapsopsis</taxon>
        <taxon>Gloeocapsopsis dulcis</taxon>
    </lineage>
</organism>
<sequence>MNKPNFKTMSRAELRAYIVATHDDEAIYELFVNRRDPNAKKYPAPLDETGIKIMEEAFRRKIQGESEL</sequence>
<dbReference type="InterPro" id="IPR054053">
    <property type="entry name" value="DUF6887"/>
</dbReference>
<protein>
    <submittedName>
        <fullName evidence="1">Uncharacterized protein</fullName>
    </submittedName>
</protein>
<dbReference type="Proteomes" id="UP000441797">
    <property type="component" value="Unassembled WGS sequence"/>
</dbReference>
<dbReference type="OrthoDB" id="426753at2"/>
<gene>
    <name evidence="1" type="ORF">BWI75_04420</name>
</gene>
<dbReference type="RefSeq" id="WP_105221130.1">
    <property type="nucleotide sequence ID" value="NZ_CAWNSU010000082.1"/>
</dbReference>